<organism evidence="2 3">
    <name type="scientific">Candidatus Nomurabacteria bacterium RIFCSPLOWO2_02_FULL_40_67</name>
    <dbReference type="NCBI Taxonomy" id="1801787"/>
    <lineage>
        <taxon>Bacteria</taxon>
        <taxon>Candidatus Nomuraibacteriota</taxon>
    </lineage>
</organism>
<dbReference type="InterPro" id="IPR053830">
    <property type="entry name" value="DUF6922"/>
</dbReference>
<dbReference type="Proteomes" id="UP000177693">
    <property type="component" value="Unassembled WGS sequence"/>
</dbReference>
<comment type="caution">
    <text evidence="2">The sequence shown here is derived from an EMBL/GenBank/DDBJ whole genome shotgun (WGS) entry which is preliminary data.</text>
</comment>
<dbReference type="EMBL" id="MFVL01000013">
    <property type="protein sequence ID" value="OGJ01677.1"/>
    <property type="molecule type" value="Genomic_DNA"/>
</dbReference>
<reference evidence="2 3" key="1">
    <citation type="journal article" date="2016" name="Nat. Commun.">
        <title>Thousands of microbial genomes shed light on interconnected biogeochemical processes in an aquifer system.</title>
        <authorList>
            <person name="Anantharaman K."/>
            <person name="Brown C.T."/>
            <person name="Hug L.A."/>
            <person name="Sharon I."/>
            <person name="Castelle C.J."/>
            <person name="Probst A.J."/>
            <person name="Thomas B.C."/>
            <person name="Singh A."/>
            <person name="Wilkins M.J."/>
            <person name="Karaoz U."/>
            <person name="Brodie E.L."/>
            <person name="Williams K.H."/>
            <person name="Hubbard S.S."/>
            <person name="Banfield J.F."/>
        </authorList>
    </citation>
    <scope>NUCLEOTIDE SEQUENCE [LARGE SCALE GENOMIC DNA]</scope>
</reference>
<accession>A0A1F6Y5M4</accession>
<dbReference type="AlphaFoldDB" id="A0A1F6Y5M4"/>
<feature type="domain" description="DUF6922" evidence="1">
    <location>
        <begin position="6"/>
        <end position="54"/>
    </location>
</feature>
<evidence type="ECO:0000313" key="3">
    <source>
        <dbReference type="Proteomes" id="UP000177693"/>
    </source>
</evidence>
<name>A0A1F6Y5M4_9BACT</name>
<protein>
    <recommendedName>
        <fullName evidence="1">DUF6922 domain-containing protein</fullName>
    </recommendedName>
</protein>
<proteinExistence type="predicted"/>
<sequence length="77" mass="9289">MLPEIFRSILWSYNFEKCDPKKMKNTIITNAVNYGTFSHWRWIRSFYGSSVIEERLHKMPSSFRDSVFQLAEIFFSK</sequence>
<evidence type="ECO:0000259" key="1">
    <source>
        <dbReference type="Pfam" id="PF21956"/>
    </source>
</evidence>
<dbReference type="Pfam" id="PF21956">
    <property type="entry name" value="DUF6922"/>
    <property type="match status" value="1"/>
</dbReference>
<evidence type="ECO:0000313" key="2">
    <source>
        <dbReference type="EMBL" id="OGJ01677.1"/>
    </source>
</evidence>
<gene>
    <name evidence="2" type="ORF">A3I23_00175</name>
</gene>